<gene>
    <name evidence="4" type="ORF">NF867_11730</name>
</gene>
<sequence length="274" mass="31976">MNNKIFPVEIIDFTSELWLPQLKIKSLIIYNSILAFILTVLLLLPFIRVDISIKSGGIVRVRPITEKYEVKPLNAGSISQIYVYDGMKVLKGQTLLILDRESNKSKLSENELSLQEHLHYDEDLKLLISIDLKSEIPLNQLVSPLFKQQFSKFRYSFLEQQAIFEKAQSNYEMNKKLFDQKVIALKEFRDYNFEFNKAKAALQAFVEQQRSIWQEEKTNNTLALTRLKAEQNELEKDWGQTEIMALISRTFQQFTGKYEGGQIQKGETICHKRL</sequence>
<evidence type="ECO:0000313" key="4">
    <source>
        <dbReference type="EMBL" id="MCO4293534.1"/>
    </source>
</evidence>
<keyword evidence="3" id="KW-0472">Membrane</keyword>
<accession>A0A9X2F2J7</accession>
<evidence type="ECO:0000313" key="5">
    <source>
        <dbReference type="Proteomes" id="UP001155182"/>
    </source>
</evidence>
<keyword evidence="3" id="KW-0812">Transmembrane</keyword>
<dbReference type="RefSeq" id="WP_252588189.1">
    <property type="nucleotide sequence ID" value="NZ_JAMWYS010000036.1"/>
</dbReference>
<dbReference type="GO" id="GO:0030313">
    <property type="term" value="C:cell envelope"/>
    <property type="evidence" value="ECO:0007669"/>
    <property type="project" value="UniProtKB-SubCell"/>
</dbReference>
<dbReference type="AlphaFoldDB" id="A0A9X2F2J7"/>
<proteinExistence type="predicted"/>
<dbReference type="InterPro" id="IPR050465">
    <property type="entry name" value="UPF0194_transport"/>
</dbReference>
<organism evidence="4 5">
    <name type="scientific">Solitalea agri</name>
    <dbReference type="NCBI Taxonomy" id="2953739"/>
    <lineage>
        <taxon>Bacteria</taxon>
        <taxon>Pseudomonadati</taxon>
        <taxon>Bacteroidota</taxon>
        <taxon>Sphingobacteriia</taxon>
        <taxon>Sphingobacteriales</taxon>
        <taxon>Sphingobacteriaceae</taxon>
        <taxon>Solitalea</taxon>
    </lineage>
</organism>
<comment type="caution">
    <text evidence="4">The sequence shown here is derived from an EMBL/GenBank/DDBJ whole genome shotgun (WGS) entry which is preliminary data.</text>
</comment>
<reference evidence="4" key="1">
    <citation type="submission" date="2022-06" db="EMBL/GenBank/DDBJ databases">
        <title>Solitalea sp. MAHUQ-68 isolated from rhizospheric soil.</title>
        <authorList>
            <person name="Huq M.A."/>
        </authorList>
    </citation>
    <scope>NUCLEOTIDE SEQUENCE</scope>
    <source>
        <strain evidence="4">MAHUQ-68</strain>
    </source>
</reference>
<dbReference type="PANTHER" id="PTHR32347">
    <property type="entry name" value="EFFLUX SYSTEM COMPONENT YKNX-RELATED"/>
    <property type="match status" value="1"/>
</dbReference>
<evidence type="ECO:0000256" key="1">
    <source>
        <dbReference type="ARBA" id="ARBA00004196"/>
    </source>
</evidence>
<keyword evidence="5" id="KW-1185">Reference proteome</keyword>
<dbReference type="EMBL" id="JAMWYS010000036">
    <property type="protein sequence ID" value="MCO4293534.1"/>
    <property type="molecule type" value="Genomic_DNA"/>
</dbReference>
<evidence type="ECO:0000256" key="2">
    <source>
        <dbReference type="ARBA" id="ARBA00023054"/>
    </source>
</evidence>
<name>A0A9X2F2J7_9SPHI</name>
<comment type="subcellular location">
    <subcellularLocation>
        <location evidence="1">Cell envelope</location>
    </subcellularLocation>
</comment>
<protein>
    <submittedName>
        <fullName evidence="4">HlyD family secretion protein</fullName>
    </submittedName>
</protein>
<keyword evidence="2" id="KW-0175">Coiled coil</keyword>
<dbReference type="Proteomes" id="UP001155182">
    <property type="component" value="Unassembled WGS sequence"/>
</dbReference>
<keyword evidence="3" id="KW-1133">Transmembrane helix</keyword>
<evidence type="ECO:0000256" key="3">
    <source>
        <dbReference type="SAM" id="Phobius"/>
    </source>
</evidence>
<feature type="transmembrane region" description="Helical" evidence="3">
    <location>
        <begin position="27"/>
        <end position="47"/>
    </location>
</feature>